<dbReference type="PROSITE" id="PS50830">
    <property type="entry name" value="TNASE_3"/>
    <property type="match status" value="1"/>
</dbReference>
<dbReference type="InterPro" id="IPR035437">
    <property type="entry name" value="SNase_OB-fold_sf"/>
</dbReference>
<dbReference type="SUPFAM" id="SSF50199">
    <property type="entry name" value="Staphylococcal nuclease"/>
    <property type="match status" value="1"/>
</dbReference>
<dbReference type="InterPro" id="IPR016071">
    <property type="entry name" value="Staphylococal_nuclease_OB-fold"/>
</dbReference>
<proteinExistence type="predicted"/>
<evidence type="ECO:0000313" key="2">
    <source>
        <dbReference type="EMBL" id="PJR14015.1"/>
    </source>
</evidence>
<dbReference type="SMART" id="SM00318">
    <property type="entry name" value="SNc"/>
    <property type="match status" value="1"/>
</dbReference>
<feature type="domain" description="TNase-like" evidence="1">
    <location>
        <begin position="13"/>
        <end position="131"/>
    </location>
</feature>
<accession>A0A2J0Z0H6</accession>
<protein>
    <submittedName>
        <fullName evidence="2">Nuclease</fullName>
    </submittedName>
</protein>
<reference evidence="2 3" key="1">
    <citation type="submission" date="2017-06" db="EMBL/GenBank/DDBJ databases">
        <title>Ensifer strains isolated from leguminous trees and herbs display diverse denitrification phenotypes with some acting as strong N2O sinks.</title>
        <authorList>
            <person name="Woliy K."/>
            <person name="Mania D."/>
            <person name="Bakken L.R."/>
            <person name="Frostegard A."/>
        </authorList>
    </citation>
    <scope>NUCLEOTIDE SEQUENCE [LARGE SCALE GENOMIC DNA]</scope>
    <source>
        <strain evidence="2 3">AC50a</strain>
    </source>
</reference>
<comment type="caution">
    <text evidence="2">The sequence shown here is derived from an EMBL/GenBank/DDBJ whole genome shotgun (WGS) entry which is preliminary data.</text>
</comment>
<organism evidence="2 3">
    <name type="scientific">Rhizobium meliloti</name>
    <name type="common">Ensifer meliloti</name>
    <name type="synonym">Sinorhizobium meliloti</name>
    <dbReference type="NCBI Taxonomy" id="382"/>
    <lineage>
        <taxon>Bacteria</taxon>
        <taxon>Pseudomonadati</taxon>
        <taxon>Pseudomonadota</taxon>
        <taxon>Alphaproteobacteria</taxon>
        <taxon>Hyphomicrobiales</taxon>
        <taxon>Rhizobiaceae</taxon>
        <taxon>Sinorhizobium/Ensifer group</taxon>
        <taxon>Sinorhizobium</taxon>
    </lineage>
</organism>
<dbReference type="Proteomes" id="UP000231987">
    <property type="component" value="Unassembled WGS sequence"/>
</dbReference>
<dbReference type="EMBL" id="NJGD01000008">
    <property type="protein sequence ID" value="PJR14015.1"/>
    <property type="molecule type" value="Genomic_DNA"/>
</dbReference>
<dbReference type="Gene3D" id="2.40.50.90">
    <property type="match status" value="1"/>
</dbReference>
<dbReference type="PANTHER" id="PTHR12302:SF26">
    <property type="entry name" value="BLR1266 PROTEIN"/>
    <property type="match status" value="1"/>
</dbReference>
<dbReference type="RefSeq" id="WP_100673064.1">
    <property type="nucleotide sequence ID" value="NZ_NJGD01000008.1"/>
</dbReference>
<dbReference type="Pfam" id="PF00565">
    <property type="entry name" value="SNase"/>
    <property type="match status" value="1"/>
</dbReference>
<sequence length="145" mass="16273">MADPASITGRASIVDGDTIEIQGRRIRLNGVDAPETRQLCRDEKGATYRCGKTSADALDTFLASSRPTTCRILRHDRYRRLVGSCTRADGAEVAAWMVRNGHALDWPQYSRGAYAAEEAAAKKNRIGVWRGAFDPPWQWRKRSHR</sequence>
<evidence type="ECO:0000259" key="1">
    <source>
        <dbReference type="PROSITE" id="PS50830"/>
    </source>
</evidence>
<evidence type="ECO:0000313" key="3">
    <source>
        <dbReference type="Proteomes" id="UP000231987"/>
    </source>
</evidence>
<name>A0A2J0Z0H6_RHIML</name>
<gene>
    <name evidence="2" type="ORF">CEJ86_19600</name>
</gene>
<dbReference type="PANTHER" id="PTHR12302">
    <property type="entry name" value="EBNA2 BINDING PROTEIN P100"/>
    <property type="match status" value="1"/>
</dbReference>
<dbReference type="AlphaFoldDB" id="A0A2J0Z0H6"/>